<feature type="compositionally biased region" description="Polar residues" evidence="5">
    <location>
        <begin position="1"/>
        <end position="15"/>
    </location>
</feature>
<dbReference type="Proteomes" id="UP000828251">
    <property type="component" value="Unassembled WGS sequence"/>
</dbReference>
<reference evidence="8 9" key="1">
    <citation type="journal article" date="2021" name="Plant Biotechnol. J.">
        <title>Multi-omics assisted identification of the key and species-specific regulatory components of drought-tolerant mechanisms in Gossypium stocksii.</title>
        <authorList>
            <person name="Yu D."/>
            <person name="Ke L."/>
            <person name="Zhang D."/>
            <person name="Wu Y."/>
            <person name="Sun Y."/>
            <person name="Mei J."/>
            <person name="Sun J."/>
            <person name="Sun Y."/>
        </authorList>
    </citation>
    <scope>NUCLEOTIDE SEQUENCE [LARGE SCALE GENOMIC DNA]</scope>
    <source>
        <strain evidence="9">cv. E1</strain>
        <tissue evidence="8">Leaf</tissue>
    </source>
</reference>
<evidence type="ECO:0000256" key="4">
    <source>
        <dbReference type="ARBA" id="ARBA00023136"/>
    </source>
</evidence>
<dbReference type="InterPro" id="IPR004864">
    <property type="entry name" value="LEA_2"/>
</dbReference>
<dbReference type="EMBL" id="JAIQCV010000001">
    <property type="protein sequence ID" value="KAH1131974.1"/>
    <property type="molecule type" value="Genomic_DNA"/>
</dbReference>
<sequence>MASHENITVITSPKGSNSEAAASAAANSPKGGQCLCSPTTHQGSFRCRFHRSSSSSWMMKRSKSMPTNNTSMVSLSPKGVNKGLWWLGPQNPNHQNVIVSPVYYHRPNQTNHCLRAGALLAGALLLLSATVLFFYPSDPILKLARIRLNHVGVNSSPKLTIDLSFSLTISVRNRDFFSLDYEKLVVSVGCRGKELGVVNSEGGRVRARGRSYVNAKLDLNGFEVVHDVIYLIDDWAKGVIPFDTTTKINGVLGLCFHKIPLKAKVACEVSVNTRNQTIVRQDCHAQVRNLFSFVIPLTVPRWNDGTNSKHT</sequence>
<evidence type="ECO:0000256" key="5">
    <source>
        <dbReference type="SAM" id="MobiDB-lite"/>
    </source>
</evidence>
<feature type="domain" description="Late embryogenesis abundant protein LEA-2 subgroup" evidence="7">
    <location>
        <begin position="168"/>
        <end position="263"/>
    </location>
</feature>
<protein>
    <recommendedName>
        <fullName evidence="7">Late embryogenesis abundant protein LEA-2 subgroup domain-containing protein</fullName>
    </recommendedName>
</protein>
<organism evidence="8 9">
    <name type="scientific">Gossypium stocksii</name>
    <dbReference type="NCBI Taxonomy" id="47602"/>
    <lineage>
        <taxon>Eukaryota</taxon>
        <taxon>Viridiplantae</taxon>
        <taxon>Streptophyta</taxon>
        <taxon>Embryophyta</taxon>
        <taxon>Tracheophyta</taxon>
        <taxon>Spermatophyta</taxon>
        <taxon>Magnoliopsida</taxon>
        <taxon>eudicotyledons</taxon>
        <taxon>Gunneridae</taxon>
        <taxon>Pentapetalae</taxon>
        <taxon>rosids</taxon>
        <taxon>malvids</taxon>
        <taxon>Malvales</taxon>
        <taxon>Malvaceae</taxon>
        <taxon>Malvoideae</taxon>
        <taxon>Gossypium</taxon>
    </lineage>
</organism>
<evidence type="ECO:0000256" key="6">
    <source>
        <dbReference type="SAM" id="Phobius"/>
    </source>
</evidence>
<dbReference type="Pfam" id="PF03168">
    <property type="entry name" value="LEA_2"/>
    <property type="match status" value="1"/>
</dbReference>
<comment type="subcellular location">
    <subcellularLocation>
        <location evidence="1">Membrane</location>
        <topology evidence="1">Single-pass membrane protein</topology>
    </subcellularLocation>
</comment>
<feature type="transmembrane region" description="Helical" evidence="6">
    <location>
        <begin position="116"/>
        <end position="135"/>
    </location>
</feature>
<dbReference type="InterPro" id="IPR044839">
    <property type="entry name" value="NDR1-like"/>
</dbReference>
<evidence type="ECO:0000256" key="3">
    <source>
        <dbReference type="ARBA" id="ARBA00022989"/>
    </source>
</evidence>
<feature type="region of interest" description="Disordered" evidence="5">
    <location>
        <begin position="1"/>
        <end position="31"/>
    </location>
</feature>
<keyword evidence="4 6" id="KW-0472">Membrane</keyword>
<dbReference type="GO" id="GO:0016020">
    <property type="term" value="C:membrane"/>
    <property type="evidence" value="ECO:0007669"/>
    <property type="project" value="UniProtKB-SubCell"/>
</dbReference>
<keyword evidence="9" id="KW-1185">Reference proteome</keyword>
<evidence type="ECO:0000313" key="8">
    <source>
        <dbReference type="EMBL" id="KAH1131974.1"/>
    </source>
</evidence>
<dbReference type="AlphaFoldDB" id="A0A9D4AQ87"/>
<proteinExistence type="predicted"/>
<gene>
    <name evidence="8" type="ORF">J1N35_003352</name>
</gene>
<keyword evidence="2 6" id="KW-0812">Transmembrane</keyword>
<evidence type="ECO:0000259" key="7">
    <source>
        <dbReference type="Pfam" id="PF03168"/>
    </source>
</evidence>
<keyword evidence="3 6" id="KW-1133">Transmembrane helix</keyword>
<evidence type="ECO:0000256" key="2">
    <source>
        <dbReference type="ARBA" id="ARBA00022692"/>
    </source>
</evidence>
<feature type="compositionally biased region" description="Low complexity" evidence="5">
    <location>
        <begin position="16"/>
        <end position="28"/>
    </location>
</feature>
<name>A0A9D4AQ87_9ROSI</name>
<comment type="caution">
    <text evidence="8">The sequence shown here is derived from an EMBL/GenBank/DDBJ whole genome shotgun (WGS) entry which is preliminary data.</text>
</comment>
<dbReference type="PANTHER" id="PTHR31234">
    <property type="entry name" value="LATE EMBRYOGENESIS ABUNDANT (LEA) HYDROXYPROLINE-RICH GLYCOPROTEIN FAMILY"/>
    <property type="match status" value="1"/>
</dbReference>
<evidence type="ECO:0000313" key="9">
    <source>
        <dbReference type="Proteomes" id="UP000828251"/>
    </source>
</evidence>
<accession>A0A9D4AQ87</accession>
<dbReference type="GO" id="GO:0098542">
    <property type="term" value="P:defense response to other organism"/>
    <property type="evidence" value="ECO:0007669"/>
    <property type="project" value="InterPro"/>
</dbReference>
<dbReference type="SUPFAM" id="SSF117070">
    <property type="entry name" value="LEA14-like"/>
    <property type="match status" value="1"/>
</dbReference>
<evidence type="ECO:0000256" key="1">
    <source>
        <dbReference type="ARBA" id="ARBA00004167"/>
    </source>
</evidence>
<dbReference type="OrthoDB" id="1917236at2759"/>
<dbReference type="PANTHER" id="PTHR31234:SF4">
    <property type="entry name" value="EXPRESSED PROTEIN"/>
    <property type="match status" value="1"/>
</dbReference>